<dbReference type="FunCoup" id="G3WI71">
    <property type="interactions" value="90"/>
</dbReference>
<dbReference type="GO" id="GO:0036064">
    <property type="term" value="C:ciliary basal body"/>
    <property type="evidence" value="ECO:0007669"/>
    <property type="project" value="Ensembl"/>
</dbReference>
<dbReference type="PANTHER" id="PTHR14362">
    <property type="entry name" value="COILED-COIL DOMAIN-CONTAINING PROTEIN 81"/>
    <property type="match status" value="1"/>
</dbReference>
<dbReference type="InParanoid" id="G3WI71"/>
<evidence type="ECO:0000259" key="3">
    <source>
        <dbReference type="Pfam" id="PF18289"/>
    </source>
</evidence>
<feature type="region of interest" description="Disordered" evidence="1">
    <location>
        <begin position="217"/>
        <end position="253"/>
    </location>
</feature>
<reference evidence="4 5" key="1">
    <citation type="journal article" date="2011" name="Proc. Natl. Acad. Sci. U.S.A.">
        <title>Genetic diversity and population structure of the endangered marsupial Sarcophilus harrisii (Tasmanian devil).</title>
        <authorList>
            <person name="Miller W."/>
            <person name="Hayes V.M."/>
            <person name="Ratan A."/>
            <person name="Petersen D.C."/>
            <person name="Wittekindt N.E."/>
            <person name="Miller J."/>
            <person name="Walenz B."/>
            <person name="Knight J."/>
            <person name="Qi J."/>
            <person name="Zhao F."/>
            <person name="Wang Q."/>
            <person name="Bedoya-Reina O.C."/>
            <person name="Katiyar N."/>
            <person name="Tomsho L.P."/>
            <person name="Kasson L.M."/>
            <person name="Hardie R.A."/>
            <person name="Woodbridge P."/>
            <person name="Tindall E.A."/>
            <person name="Bertelsen M.F."/>
            <person name="Dixon D."/>
            <person name="Pyecroft S."/>
            <person name="Helgen K.M."/>
            <person name="Lesk A.M."/>
            <person name="Pringle T.H."/>
            <person name="Patterson N."/>
            <person name="Zhang Y."/>
            <person name="Kreiss A."/>
            <person name="Woods G.M."/>
            <person name="Jones M.E."/>
            <person name="Schuster S.C."/>
        </authorList>
    </citation>
    <scope>NUCLEOTIDE SEQUENCE [LARGE SCALE GENOMIC DNA]</scope>
</reference>
<gene>
    <name evidence="4" type="primary">CCDC81</name>
</gene>
<accession>G3WI71</accession>
<dbReference type="InterPro" id="IPR040673">
    <property type="entry name" value="CCDC81_HU_dom_2"/>
</dbReference>
<proteinExistence type="predicted"/>
<evidence type="ECO:0000259" key="2">
    <source>
        <dbReference type="Pfam" id="PF14908"/>
    </source>
</evidence>
<dbReference type="InterPro" id="IPR028034">
    <property type="entry name" value="HU-CCDC81"/>
</dbReference>
<evidence type="ECO:0000313" key="4">
    <source>
        <dbReference type="Ensembl" id="ENSSHAP00000015126.2"/>
    </source>
</evidence>
<feature type="domain" description="CCDC81 HU" evidence="2">
    <location>
        <begin position="12"/>
        <end position="93"/>
    </location>
</feature>
<name>G3WI71_SARHA</name>
<keyword evidence="5" id="KW-1185">Reference proteome</keyword>
<dbReference type="AlphaFoldDB" id="G3WI71"/>
<feature type="domain" description="CCDC81 HU" evidence="3">
    <location>
        <begin position="103"/>
        <end position="177"/>
    </location>
</feature>
<dbReference type="Ensembl" id="ENSSHAT00000015252.2">
    <property type="protein sequence ID" value="ENSSHAP00000015126.2"/>
    <property type="gene ID" value="ENSSHAG00000012907.2"/>
</dbReference>
<reference evidence="4" key="3">
    <citation type="submission" date="2025-09" db="UniProtKB">
        <authorList>
            <consortium name="Ensembl"/>
        </authorList>
    </citation>
    <scope>IDENTIFICATION</scope>
</reference>
<sequence>MLDTIHPALLEIGKQVFPTLPSLSQDEVSNIWANVSEFVERQLSLRKGVQIPGFGTFTFVRQRLDVGNNKFILLQRPVFVMAEKFAQMHGLKQNKIFTPGDIPVVQLNFVMISLEGPFNRDVVEGCVKETLLFLSRSISVKQNVEFTFKGIGVLMIRDSKVKMRFYKDFLCAMDGSGNLVKALSNRPGTSDSVMSIRDGTAQRPYSVCAFPRIESKDSETKPAIETIQEDEPTGPQEPKNKDQGEKEEVRESISAKRLRARQAISPVKVTGINLIDRVEKNNSLKPSAPERLKSPGSLKPDMEIKPKTPVAPICQGHAKAGQEMCYVCLQRAQRNVPVLSTEDRKRKEVEDDRIMQQYLMLKDQEAIHKHQAKSLAIREQNQKNAAYNLGVAEAIRSHKMEKPEFYKSYIFDKRPLSPELNYAKQEEYSQGLLKQMESRREKELKQKQNSDLMDRLEQVQLTEDLAAQRSKYLKDRMEEAQYYKRALDVQIKNRPPPLPVFEPDSSEPIFGKMDMSNERLAERKQREQKYMKHQLQAVADHKRAAILRQLVDQRRDIEMLQKTQREHLAERMAELERTMKINQGLQENWEKSAELKRHRDMEEKVFKRSDSAQTPPCPISLTFPFPSLPYSVLSVCKAITDREWGHLQRLLLSAYRQQGREEEKSHFWKCC</sequence>
<dbReference type="PANTHER" id="PTHR14362:SF2">
    <property type="entry name" value="COILED-COIL DOMAIN-CONTAINING PROTEIN 81"/>
    <property type="match status" value="1"/>
</dbReference>
<dbReference type="Proteomes" id="UP000007648">
    <property type="component" value="Unassembled WGS sequence"/>
</dbReference>
<organism evidence="4 5">
    <name type="scientific">Sarcophilus harrisii</name>
    <name type="common">Tasmanian devil</name>
    <name type="synonym">Sarcophilus laniarius</name>
    <dbReference type="NCBI Taxonomy" id="9305"/>
    <lineage>
        <taxon>Eukaryota</taxon>
        <taxon>Metazoa</taxon>
        <taxon>Chordata</taxon>
        <taxon>Craniata</taxon>
        <taxon>Vertebrata</taxon>
        <taxon>Euteleostomi</taxon>
        <taxon>Mammalia</taxon>
        <taxon>Metatheria</taxon>
        <taxon>Dasyuromorphia</taxon>
        <taxon>Dasyuridae</taxon>
        <taxon>Sarcophilus</taxon>
    </lineage>
</organism>
<dbReference type="GeneTree" id="ENSGT00390000011985"/>
<dbReference type="InterPro" id="IPR026295">
    <property type="entry name" value="CCD81"/>
</dbReference>
<dbReference type="Pfam" id="PF14908">
    <property type="entry name" value="HU-CCDC81_euk_1"/>
    <property type="match status" value="1"/>
</dbReference>
<dbReference type="Pfam" id="PF18289">
    <property type="entry name" value="HU-CCDC81_euk_2"/>
    <property type="match status" value="1"/>
</dbReference>
<dbReference type="HOGENOM" id="CLU_020603_0_0_1"/>
<evidence type="ECO:0000256" key="1">
    <source>
        <dbReference type="SAM" id="MobiDB-lite"/>
    </source>
</evidence>
<dbReference type="GO" id="GO:0005886">
    <property type="term" value="C:plasma membrane"/>
    <property type="evidence" value="ECO:0007669"/>
    <property type="project" value="Ensembl"/>
</dbReference>
<reference evidence="4" key="2">
    <citation type="submission" date="2025-08" db="UniProtKB">
        <authorList>
            <consortium name="Ensembl"/>
        </authorList>
    </citation>
    <scope>IDENTIFICATION</scope>
</reference>
<feature type="compositionally biased region" description="Basic and acidic residues" evidence="1">
    <location>
        <begin position="238"/>
        <end position="253"/>
    </location>
</feature>
<dbReference type="GO" id="GO:0005813">
    <property type="term" value="C:centrosome"/>
    <property type="evidence" value="ECO:0007669"/>
    <property type="project" value="Ensembl"/>
</dbReference>
<evidence type="ECO:0000313" key="5">
    <source>
        <dbReference type="Proteomes" id="UP000007648"/>
    </source>
</evidence>
<protein>
    <submittedName>
        <fullName evidence="4">Coiled-coil domain containing 81</fullName>
    </submittedName>
</protein>